<keyword evidence="1" id="KW-0812">Transmembrane</keyword>
<reference evidence="3 4" key="1">
    <citation type="submission" date="2020-10" db="EMBL/GenBank/DDBJ databases">
        <title>Connecting structure to function with the recovery of over 1000 high-quality activated sludge metagenome-assembled genomes encoding full-length rRNA genes using long-read sequencing.</title>
        <authorList>
            <person name="Singleton C.M."/>
            <person name="Petriglieri F."/>
            <person name="Kristensen J.M."/>
            <person name="Kirkegaard R.H."/>
            <person name="Michaelsen T.Y."/>
            <person name="Andersen M.H."/>
            <person name="Karst S.M."/>
            <person name="Dueholm M.S."/>
            <person name="Nielsen P.H."/>
            <person name="Albertsen M."/>
        </authorList>
    </citation>
    <scope>NUCLEOTIDE SEQUENCE [LARGE SCALE GENOMIC DNA]</scope>
    <source>
        <strain evidence="3">Fred_18-Q3-R57-64_BAT3C.720</strain>
    </source>
</reference>
<evidence type="ECO:0000313" key="4">
    <source>
        <dbReference type="Proteomes" id="UP000706151"/>
    </source>
</evidence>
<protein>
    <submittedName>
        <fullName evidence="3">Lasso peptide biosynthesis B2 protein</fullName>
    </submittedName>
</protein>
<name>A0A935W3Z1_9PROT</name>
<dbReference type="EMBL" id="JADJOT010000009">
    <property type="protein sequence ID" value="MBK7954851.1"/>
    <property type="molecule type" value="Genomic_DNA"/>
</dbReference>
<evidence type="ECO:0000313" key="3">
    <source>
        <dbReference type="EMBL" id="MBK7954851.1"/>
    </source>
</evidence>
<evidence type="ECO:0000259" key="2">
    <source>
        <dbReference type="Pfam" id="PF13471"/>
    </source>
</evidence>
<gene>
    <name evidence="3" type="ORF">IPK02_13360</name>
</gene>
<dbReference type="AlphaFoldDB" id="A0A935W3Z1"/>
<dbReference type="Proteomes" id="UP000706151">
    <property type="component" value="Unassembled WGS sequence"/>
</dbReference>
<dbReference type="InterPro" id="IPR053521">
    <property type="entry name" value="McjB-like"/>
</dbReference>
<sequence length="154" mass="17158">MPSLISRLKKYTALHREQRRVVLATLLFLPLFWAGLRVLGFSRFRAWLARRPLAASGQCPAHAEAAATGELVNRAARHALGPVTCLTRSMWLCCWLRTRGVVSELRIGVRLVHGRLDAHAWVEHAGRPINDVQEVAEHFAVFDESLSPGSFSAP</sequence>
<dbReference type="NCBIfam" id="NF033537">
    <property type="entry name" value="lasso_biosyn_B2"/>
    <property type="match status" value="1"/>
</dbReference>
<feature type="transmembrane region" description="Helical" evidence="1">
    <location>
        <begin position="21"/>
        <end position="41"/>
    </location>
</feature>
<accession>A0A935W3Z1</accession>
<feature type="domain" description="Microcin J25-processing protein McjB C-terminal" evidence="2">
    <location>
        <begin position="36"/>
        <end position="141"/>
    </location>
</feature>
<organism evidence="3 4">
    <name type="scientific">Candidatus Accumulibacter affinis</name>
    <dbReference type="NCBI Taxonomy" id="2954384"/>
    <lineage>
        <taxon>Bacteria</taxon>
        <taxon>Pseudomonadati</taxon>
        <taxon>Pseudomonadota</taxon>
        <taxon>Betaproteobacteria</taxon>
        <taxon>Candidatus Accumulibacter</taxon>
    </lineage>
</organism>
<keyword evidence="1" id="KW-0472">Membrane</keyword>
<keyword evidence="1" id="KW-1133">Transmembrane helix</keyword>
<evidence type="ECO:0000256" key="1">
    <source>
        <dbReference type="SAM" id="Phobius"/>
    </source>
</evidence>
<comment type="caution">
    <text evidence="3">The sequence shown here is derived from an EMBL/GenBank/DDBJ whole genome shotgun (WGS) entry which is preliminary data.</text>
</comment>
<dbReference type="InterPro" id="IPR032708">
    <property type="entry name" value="McjB_C"/>
</dbReference>
<proteinExistence type="predicted"/>
<dbReference type="Pfam" id="PF13471">
    <property type="entry name" value="Transglut_core3"/>
    <property type="match status" value="1"/>
</dbReference>